<feature type="compositionally biased region" description="Basic and acidic residues" evidence="1">
    <location>
        <begin position="288"/>
        <end position="325"/>
    </location>
</feature>
<accession>A0A4Z1P802</accession>
<feature type="region of interest" description="Disordered" evidence="1">
    <location>
        <begin position="288"/>
        <end position="343"/>
    </location>
</feature>
<sequence>MESELAFFAARLPSMIYPVLSDTFGSRMDRQYRNYTLTGHVDSVISSVPSNVILSPEQKSIVKIWCQSLGVPVLNWQAQLAEIRALDISKIEEINRISTQEGLRSRHLKTQDSISQAYQSYRSQLLTTAYGHLFNDTPYHFPCGDSLSNWTQVENLRRLSRQKQKHIEETLSTGDEVNYSTLATQKLELSVRITGLTVFLTFIRRSWDLGLDDRLPRAYTRLKKQLYGDWPGRLSLKVMQRLVGLRTVMKERLLEPQGSAQSEGSKITRLLASLEDFFDVADNPALFKPDDHDGVKNERSMQVKLDHPKNARAEVVRSEPDEQSRPESSAIPPASLQSSDLDASSQRIAALRSKLFDAPRDTSRNVIEDEIRRLEQSFKVSSPSSSTSAGGDNTAFSHDRFVRRNLDDGGAQPSTSNVGMESKVTQDHLARRINNNIRTIAGDHHNPRLLVDDAQRNDTKDKHLQRREAQRFGIHEATSRQPQMEVRSSNSSALFRKVDDDRASSLSLDRHIETKRARDRNGQDLGEMVEEMIPAKNEGRIPLESAVSPMFDSRVSTNKFEPSLSSDSAAISDLKIQVAELKDLIRGLIFQQMAIPGTYSEPPMLASMKPQLLAENSAPTAPVGKPATTPVNEPLLTTGKGASQKSIHKASPATPNVLKAPLKITYEMFPPDRESESTVTKAPPQVVQYQASQSLLDELFPEETKEVLAKEQKEGPGSPGRIPIPHVPLTPINHSGVDRRTSTRTDPVRQSRAKGPDLTPKTTALELRYASKSLTEEDFRSLIPRGLHMQEWTQRGEFVKVIPKRDPWTLEQTGNYYIVFNNEEDAKAYKQHVSHVHDLARQHTPTSLTSEIAPPPGYIINGEDVSGLVQSYALIPPQQKLFLQYLVAPFTPLQQSIFRRGGYAQILGEGREGVAQVLLVFLEGRQPSYYEISDAVHLDGKRRGLEWKLVPGEKAIRKVDMREPKKKEEASLFDIDGDFANEGEVDALSGLEAAEGGKRKRTVQDRARTPTYGQRWILSFQTVDEAKRFALQWHGRPFPWHDRAMKKRRGKGFGEQVLMVRAEYLW</sequence>
<feature type="compositionally biased region" description="Basic and acidic residues" evidence="1">
    <location>
        <begin position="736"/>
        <end position="749"/>
    </location>
</feature>
<feature type="region of interest" description="Disordered" evidence="1">
    <location>
        <begin position="711"/>
        <end position="759"/>
    </location>
</feature>
<feature type="region of interest" description="Disordered" evidence="1">
    <location>
        <begin position="405"/>
        <end position="425"/>
    </location>
</feature>
<keyword evidence="2" id="KW-0418">Kinase</keyword>
<reference evidence="2 3" key="1">
    <citation type="submission" date="2019-04" db="EMBL/GenBank/DDBJ databases">
        <title>High contiguity whole genome sequence and gene annotation resource for two Venturia nashicola isolates.</title>
        <authorList>
            <person name="Prokchorchik M."/>
            <person name="Won K."/>
            <person name="Lee Y."/>
            <person name="Choi E.D."/>
            <person name="Segonzac C."/>
            <person name="Sohn K.H."/>
        </authorList>
    </citation>
    <scope>NUCLEOTIDE SEQUENCE [LARGE SCALE GENOMIC DNA]</scope>
    <source>
        <strain evidence="2 3">PRI2</strain>
    </source>
</reference>
<keyword evidence="3" id="KW-1185">Reference proteome</keyword>
<proteinExistence type="predicted"/>
<gene>
    <name evidence="2" type="ORF">E6O75_ATG04468</name>
</gene>
<organism evidence="2 3">
    <name type="scientific">Venturia nashicola</name>
    <dbReference type="NCBI Taxonomy" id="86259"/>
    <lineage>
        <taxon>Eukaryota</taxon>
        <taxon>Fungi</taxon>
        <taxon>Dikarya</taxon>
        <taxon>Ascomycota</taxon>
        <taxon>Pezizomycotina</taxon>
        <taxon>Dothideomycetes</taxon>
        <taxon>Pleosporomycetidae</taxon>
        <taxon>Venturiales</taxon>
        <taxon>Venturiaceae</taxon>
        <taxon>Venturia</taxon>
    </lineage>
</organism>
<dbReference type="AlphaFoldDB" id="A0A4Z1P802"/>
<comment type="caution">
    <text evidence="2">The sequence shown here is derived from an EMBL/GenBank/DDBJ whole genome shotgun (WGS) entry which is preliminary data.</text>
</comment>
<dbReference type="Proteomes" id="UP000298493">
    <property type="component" value="Unassembled WGS sequence"/>
</dbReference>
<name>A0A4Z1P802_9PEZI</name>
<protein>
    <submittedName>
        <fullName evidence="2">Serine/threonine-protein kinase</fullName>
    </submittedName>
</protein>
<dbReference type="EMBL" id="SNSC02000004">
    <property type="protein sequence ID" value="TID25263.1"/>
    <property type="molecule type" value="Genomic_DNA"/>
</dbReference>
<keyword evidence="2" id="KW-0808">Transferase</keyword>
<evidence type="ECO:0000256" key="1">
    <source>
        <dbReference type="SAM" id="MobiDB-lite"/>
    </source>
</evidence>
<dbReference type="GO" id="GO:0016301">
    <property type="term" value="F:kinase activity"/>
    <property type="evidence" value="ECO:0007669"/>
    <property type="project" value="UniProtKB-KW"/>
</dbReference>
<feature type="compositionally biased region" description="Low complexity" evidence="1">
    <location>
        <begin position="334"/>
        <end position="343"/>
    </location>
</feature>
<evidence type="ECO:0000313" key="3">
    <source>
        <dbReference type="Proteomes" id="UP000298493"/>
    </source>
</evidence>
<evidence type="ECO:0000313" key="2">
    <source>
        <dbReference type="EMBL" id="TID25263.1"/>
    </source>
</evidence>